<reference evidence="1 2" key="1">
    <citation type="submission" date="2005-09" db="EMBL/GenBank/DDBJ databases">
        <authorList>
            <person name="Mural R.J."/>
            <person name="Li P.W."/>
            <person name="Adams M.D."/>
            <person name="Amanatides P.G."/>
            <person name="Baden-Tillson H."/>
            <person name="Barnstead M."/>
            <person name="Chin S.H."/>
            <person name="Dew I."/>
            <person name="Evans C.A."/>
            <person name="Ferriera S."/>
            <person name="Flanigan M."/>
            <person name="Fosler C."/>
            <person name="Glodek A."/>
            <person name="Gu Z."/>
            <person name="Holt R.A."/>
            <person name="Jennings D."/>
            <person name="Kraft C.L."/>
            <person name="Lu F."/>
            <person name="Nguyen T."/>
            <person name="Nusskern D.R."/>
            <person name="Pfannkoch C.M."/>
            <person name="Sitter C."/>
            <person name="Sutton G.G."/>
            <person name="Venter J.C."/>
            <person name="Wang Z."/>
            <person name="Woodage T."/>
            <person name="Zheng X.H."/>
            <person name="Zhong F."/>
        </authorList>
    </citation>
    <scope>NUCLEOTIDE SEQUENCE [LARGE SCALE GENOMIC DNA]</scope>
    <source>
        <strain>BN</strain>
        <strain evidence="2">Sprague-Dawley</strain>
    </source>
</reference>
<accession>A6JQK9</accession>
<evidence type="ECO:0000313" key="2">
    <source>
        <dbReference type="Proteomes" id="UP000234681"/>
    </source>
</evidence>
<sequence length="24" mass="2868">MWMRSSQAEEECMWLHLCGVQNQA</sequence>
<name>A6JQK9_RAT</name>
<protein>
    <submittedName>
        <fullName evidence="1">RCG55702</fullName>
    </submittedName>
</protein>
<dbReference type="Proteomes" id="UP000234681">
    <property type="component" value="Chromosome 9"/>
</dbReference>
<gene>
    <name evidence="1" type="ORF">rCG_55702</name>
</gene>
<dbReference type="AlphaFoldDB" id="A6JQK9"/>
<proteinExistence type="predicted"/>
<organism evidence="1 2">
    <name type="scientific">Rattus norvegicus</name>
    <name type="common">Rat</name>
    <dbReference type="NCBI Taxonomy" id="10116"/>
    <lineage>
        <taxon>Eukaryota</taxon>
        <taxon>Metazoa</taxon>
        <taxon>Chordata</taxon>
        <taxon>Craniata</taxon>
        <taxon>Vertebrata</taxon>
        <taxon>Euteleostomi</taxon>
        <taxon>Mammalia</taxon>
        <taxon>Eutheria</taxon>
        <taxon>Euarchontoglires</taxon>
        <taxon>Glires</taxon>
        <taxon>Rodentia</taxon>
        <taxon>Myomorpha</taxon>
        <taxon>Muroidea</taxon>
        <taxon>Muridae</taxon>
        <taxon>Murinae</taxon>
        <taxon>Rattus</taxon>
    </lineage>
</organism>
<evidence type="ECO:0000313" key="1">
    <source>
        <dbReference type="EMBL" id="EDL92078.1"/>
    </source>
</evidence>
<dbReference type="EMBL" id="CH473997">
    <property type="protein sequence ID" value="EDL92078.1"/>
    <property type="molecule type" value="Genomic_DNA"/>
</dbReference>